<evidence type="ECO:0000259" key="4">
    <source>
        <dbReference type="PROSITE" id="PS50887"/>
    </source>
</evidence>
<keyword evidence="3" id="KW-0472">Membrane</keyword>
<evidence type="ECO:0000313" key="5">
    <source>
        <dbReference type="EMBL" id="TDO99569.1"/>
    </source>
</evidence>
<evidence type="ECO:0000256" key="2">
    <source>
        <dbReference type="ARBA" id="ARBA00012528"/>
    </source>
</evidence>
<keyword evidence="6" id="KW-1185">Reference proteome</keyword>
<dbReference type="Pfam" id="PF00990">
    <property type="entry name" value="GGDEF"/>
    <property type="match status" value="1"/>
</dbReference>
<dbReference type="GO" id="GO:1902201">
    <property type="term" value="P:negative regulation of bacterial-type flagellum-dependent cell motility"/>
    <property type="evidence" value="ECO:0007669"/>
    <property type="project" value="TreeGrafter"/>
</dbReference>
<dbReference type="GO" id="GO:0052621">
    <property type="term" value="F:diguanylate cyclase activity"/>
    <property type="evidence" value="ECO:0007669"/>
    <property type="project" value="UniProtKB-EC"/>
</dbReference>
<evidence type="ECO:0000313" key="6">
    <source>
        <dbReference type="Proteomes" id="UP000294656"/>
    </source>
</evidence>
<gene>
    <name evidence="5" type="ORF">DFP79_0554</name>
</gene>
<protein>
    <recommendedName>
        <fullName evidence="2">diguanylate cyclase</fullName>
        <ecNumber evidence="2">2.7.7.65</ecNumber>
    </recommendedName>
</protein>
<dbReference type="InterPro" id="IPR043128">
    <property type="entry name" value="Rev_trsase/Diguanyl_cyclase"/>
</dbReference>
<dbReference type="InterPro" id="IPR000160">
    <property type="entry name" value="GGDEF_dom"/>
</dbReference>
<reference evidence="5 6" key="1">
    <citation type="submission" date="2019-03" db="EMBL/GenBank/DDBJ databases">
        <title>Genomic Encyclopedia of Type Strains, Phase III (KMG-III): the genomes of soil and plant-associated and newly described type strains.</title>
        <authorList>
            <person name="Whitman W."/>
        </authorList>
    </citation>
    <scope>NUCLEOTIDE SEQUENCE [LARGE SCALE GENOMIC DNA]</scope>
    <source>
        <strain evidence="5 6">CECT 7378</strain>
    </source>
</reference>
<dbReference type="GO" id="GO:0005886">
    <property type="term" value="C:plasma membrane"/>
    <property type="evidence" value="ECO:0007669"/>
    <property type="project" value="TreeGrafter"/>
</dbReference>
<keyword evidence="3" id="KW-1133">Transmembrane helix</keyword>
<evidence type="ECO:0000256" key="3">
    <source>
        <dbReference type="SAM" id="Phobius"/>
    </source>
</evidence>
<dbReference type="PANTHER" id="PTHR45138">
    <property type="entry name" value="REGULATORY COMPONENTS OF SENSORY TRANSDUCTION SYSTEM"/>
    <property type="match status" value="1"/>
</dbReference>
<dbReference type="OrthoDB" id="9812260at2"/>
<dbReference type="InterPro" id="IPR029787">
    <property type="entry name" value="Nucleotide_cyclase"/>
</dbReference>
<dbReference type="InterPro" id="IPR050469">
    <property type="entry name" value="Diguanylate_Cyclase"/>
</dbReference>
<dbReference type="PROSITE" id="PS51257">
    <property type="entry name" value="PROKAR_LIPOPROTEIN"/>
    <property type="match status" value="1"/>
</dbReference>
<accession>A0A4R6MHD0</accession>
<evidence type="ECO:0000256" key="1">
    <source>
        <dbReference type="ARBA" id="ARBA00001946"/>
    </source>
</evidence>
<dbReference type="FunFam" id="3.30.70.270:FF:000001">
    <property type="entry name" value="Diguanylate cyclase domain protein"/>
    <property type="match status" value="1"/>
</dbReference>
<dbReference type="Gene3D" id="3.30.450.20">
    <property type="entry name" value="PAS domain"/>
    <property type="match status" value="2"/>
</dbReference>
<dbReference type="SUPFAM" id="SSF55073">
    <property type="entry name" value="Nucleotide cyclase"/>
    <property type="match status" value="1"/>
</dbReference>
<organism evidence="5 6">
    <name type="scientific">Marinomonas balearica</name>
    <dbReference type="NCBI Taxonomy" id="491947"/>
    <lineage>
        <taxon>Bacteria</taxon>
        <taxon>Pseudomonadati</taxon>
        <taxon>Pseudomonadota</taxon>
        <taxon>Gammaproteobacteria</taxon>
        <taxon>Oceanospirillales</taxon>
        <taxon>Oceanospirillaceae</taxon>
        <taxon>Marinomonas</taxon>
    </lineage>
</organism>
<comment type="caution">
    <text evidence="5">The sequence shown here is derived from an EMBL/GenBank/DDBJ whole genome shotgun (WGS) entry which is preliminary data.</text>
</comment>
<comment type="cofactor">
    <cofactor evidence="1">
        <name>Mg(2+)</name>
        <dbReference type="ChEBI" id="CHEBI:18420"/>
    </cofactor>
</comment>
<dbReference type="AlphaFoldDB" id="A0A4R6MHD0"/>
<feature type="domain" description="GGDEF" evidence="4">
    <location>
        <begin position="349"/>
        <end position="478"/>
    </location>
</feature>
<feature type="transmembrane region" description="Helical" evidence="3">
    <location>
        <begin position="286"/>
        <end position="308"/>
    </location>
</feature>
<keyword evidence="3" id="KW-0812">Transmembrane</keyword>
<proteinExistence type="predicted"/>
<dbReference type="NCBIfam" id="TIGR00254">
    <property type="entry name" value="GGDEF"/>
    <property type="match status" value="1"/>
</dbReference>
<dbReference type="EC" id="2.7.7.65" evidence="2"/>
<dbReference type="EMBL" id="SNXC01000009">
    <property type="protein sequence ID" value="TDO99569.1"/>
    <property type="molecule type" value="Genomic_DNA"/>
</dbReference>
<dbReference type="CDD" id="cd18773">
    <property type="entry name" value="PDC1_HK_sensor"/>
    <property type="match status" value="1"/>
</dbReference>
<name>A0A4R6MHD0_9GAMM</name>
<dbReference type="CDD" id="cd01949">
    <property type="entry name" value="GGDEF"/>
    <property type="match status" value="1"/>
</dbReference>
<dbReference type="RefSeq" id="WP_133502418.1">
    <property type="nucleotide sequence ID" value="NZ_SNXC01000009.1"/>
</dbReference>
<dbReference type="PROSITE" id="PS50887">
    <property type="entry name" value="GGDEF"/>
    <property type="match status" value="1"/>
</dbReference>
<dbReference type="Proteomes" id="UP000294656">
    <property type="component" value="Unassembled WGS sequence"/>
</dbReference>
<dbReference type="PANTHER" id="PTHR45138:SF26">
    <property type="entry name" value="DIGUANYLATE CYCLASE"/>
    <property type="match status" value="1"/>
</dbReference>
<sequence length="478" mass="54609">MIRKRLNAAAIGVIVLLGCAATSLTSYFYAKSSVYEHVSSQILPLSSDNIYSEIQRDFLQSTLISSFMANDSFVQDWYFEGEKTPSKMVNYLKKIQTEYDTITAFFISEQTRKYYHSSGVLKTISEEDPRDDWYFQSKSSSQPSIINIDHDTANTQRVTVFVNYRVVDNLGTFMGVIGVGLSLNLVESLIEYFDTQYGRNVYFIDGIGEMMFNEIHQDDFPFRDDNKALYEHAFSSLVKMDSNSFSFQTEHGKTVFLNSRYIPEFDWHLVVEQIEDVDTEEIEQALVINLALSVGVSLIILAFVYWVTRGYNNKLERMARYDHLTGAVNRQALDVLFHRAVVSSNKKHEAMSLVLVDIDHFKKVNDNFGHQAGDSVISGVVSLMKDWLHKEDIVCRWGGEEFLLILLNSKKRKSIRLIQDMLKHVEHTSFDVGEQAVSITLSAGLTQLSADDSLPQAIARADERLYQAKEEGRNRLRS</sequence>
<dbReference type="GO" id="GO:0043709">
    <property type="term" value="P:cell adhesion involved in single-species biofilm formation"/>
    <property type="evidence" value="ECO:0007669"/>
    <property type="project" value="TreeGrafter"/>
</dbReference>
<dbReference type="Gene3D" id="3.30.70.270">
    <property type="match status" value="1"/>
</dbReference>
<dbReference type="SMART" id="SM00267">
    <property type="entry name" value="GGDEF"/>
    <property type="match status" value="1"/>
</dbReference>